<organism evidence="3 4">
    <name type="scientific">Uruburuella testudinis</name>
    <dbReference type="NCBI Taxonomy" id="1282863"/>
    <lineage>
        <taxon>Bacteria</taxon>
        <taxon>Pseudomonadati</taxon>
        <taxon>Pseudomonadota</taxon>
        <taxon>Betaproteobacteria</taxon>
        <taxon>Neisseriales</taxon>
        <taxon>Neisseriaceae</taxon>
        <taxon>Uruburuella</taxon>
    </lineage>
</organism>
<evidence type="ECO:0000259" key="2">
    <source>
        <dbReference type="PROSITE" id="PS50076"/>
    </source>
</evidence>
<keyword evidence="1" id="KW-1133">Transmembrane helix</keyword>
<reference evidence="3 4" key="1">
    <citation type="journal article" date="2022" name="Res Sq">
        <title>Evolution of multicellular longitudinally dividing oral cavity symbionts (Neisseriaceae).</title>
        <authorList>
            <person name="Nyongesa S."/>
            <person name="Weber P."/>
            <person name="Bernet E."/>
            <person name="Pullido F."/>
            <person name="Nieckarz M."/>
            <person name="Delaby M."/>
            <person name="Nieves C."/>
            <person name="Viehboeck T."/>
            <person name="Krause N."/>
            <person name="Rivera-Millot A."/>
            <person name="Nakamura A."/>
            <person name="Vischer N."/>
            <person name="VanNieuwenhze M."/>
            <person name="Brun Y."/>
            <person name="Cava F."/>
            <person name="Bulgheresi S."/>
            <person name="Veyrier F."/>
        </authorList>
    </citation>
    <scope>NUCLEOTIDE SEQUENCE [LARGE SCALE GENOMIC DNA]</scope>
    <source>
        <strain evidence="3 4">CCUG 63373m</strain>
    </source>
</reference>
<dbReference type="PRINTS" id="PR00625">
    <property type="entry name" value="JDOMAIN"/>
</dbReference>
<feature type="transmembrane region" description="Helical" evidence="1">
    <location>
        <begin position="104"/>
        <end position="123"/>
    </location>
</feature>
<dbReference type="Pfam" id="PF00226">
    <property type="entry name" value="DnaJ"/>
    <property type="match status" value="1"/>
</dbReference>
<keyword evidence="1" id="KW-0812">Transmembrane</keyword>
<accession>A0ABY4DUD1</accession>
<gene>
    <name evidence="3" type="ORF">LVJ83_02250</name>
</gene>
<dbReference type="RefSeq" id="WP_244785906.1">
    <property type="nucleotide sequence ID" value="NZ_CP091508.1"/>
</dbReference>
<proteinExistence type="predicted"/>
<dbReference type="InterPro" id="IPR052763">
    <property type="entry name" value="DnaJ_C4"/>
</dbReference>
<dbReference type="SMART" id="SM00271">
    <property type="entry name" value="DnaJ"/>
    <property type="match status" value="1"/>
</dbReference>
<dbReference type="InterPro" id="IPR036869">
    <property type="entry name" value="J_dom_sf"/>
</dbReference>
<dbReference type="InterPro" id="IPR001623">
    <property type="entry name" value="DnaJ_domain"/>
</dbReference>
<dbReference type="PROSITE" id="PS50076">
    <property type="entry name" value="DNAJ_2"/>
    <property type="match status" value="1"/>
</dbReference>
<evidence type="ECO:0000256" key="1">
    <source>
        <dbReference type="SAM" id="Phobius"/>
    </source>
</evidence>
<dbReference type="SUPFAM" id="SSF46565">
    <property type="entry name" value="Chaperone J-domain"/>
    <property type="match status" value="1"/>
</dbReference>
<dbReference type="Gene3D" id="1.10.287.110">
    <property type="entry name" value="DnaJ domain"/>
    <property type="match status" value="1"/>
</dbReference>
<name>A0ABY4DUD1_9NEIS</name>
<dbReference type="PANTHER" id="PTHR44825">
    <property type="match status" value="1"/>
</dbReference>
<feature type="domain" description="J" evidence="2">
    <location>
        <begin position="7"/>
        <end position="72"/>
    </location>
</feature>
<protein>
    <submittedName>
        <fullName evidence="3">J domain-containing protein</fullName>
    </submittedName>
</protein>
<dbReference type="PANTHER" id="PTHR44825:SF1">
    <property type="entry name" value="DNAJ HOMOLOG SUBFAMILY C MEMBER 4"/>
    <property type="match status" value="1"/>
</dbReference>
<dbReference type="CDD" id="cd06257">
    <property type="entry name" value="DnaJ"/>
    <property type="match status" value="1"/>
</dbReference>
<dbReference type="EMBL" id="CP091508">
    <property type="protein sequence ID" value="UOO82319.1"/>
    <property type="molecule type" value="Genomic_DNA"/>
</dbReference>
<keyword evidence="1" id="KW-0472">Membrane</keyword>
<evidence type="ECO:0000313" key="3">
    <source>
        <dbReference type="EMBL" id="UOO82319.1"/>
    </source>
</evidence>
<dbReference type="Proteomes" id="UP000829817">
    <property type="component" value="Chromosome"/>
</dbReference>
<sequence length="141" mass="16120">MAKRLHTHYDNLKVARDASPEAIRTAYRMLCKKYHPDQNRQNPDAHRIMSLINRSYQVLSHPEQRCAHDKWIETQIAKQDVDKISSPMPGGFRKVQEPLPYAKLALWLLAVALIIAALAYCTAQQRRDAPFMPTASSGRLP</sequence>
<evidence type="ECO:0000313" key="4">
    <source>
        <dbReference type="Proteomes" id="UP000829817"/>
    </source>
</evidence>
<keyword evidence="4" id="KW-1185">Reference proteome</keyword>